<dbReference type="EnsemblPlants" id="OPUNC11G15640.1">
    <property type="protein sequence ID" value="OPUNC11G15640.1"/>
    <property type="gene ID" value="OPUNC11G15640"/>
</dbReference>
<evidence type="ECO:0000313" key="4">
    <source>
        <dbReference type="EnsemblPlants" id="OPUNC11G15640.1"/>
    </source>
</evidence>
<proteinExistence type="predicted"/>
<dbReference type="Gramene" id="OPUNC11G15640.1">
    <property type="protein sequence ID" value="OPUNC11G15640.1"/>
    <property type="gene ID" value="OPUNC11G15640"/>
</dbReference>
<dbReference type="PANTHER" id="PTHR34145:SF57">
    <property type="entry name" value="F-BOX DOMAIN-CONTAINING PROTEIN"/>
    <property type="match status" value="1"/>
</dbReference>
<dbReference type="InterPro" id="IPR032675">
    <property type="entry name" value="LRR_dom_sf"/>
</dbReference>
<dbReference type="Proteomes" id="UP000026962">
    <property type="component" value="Chromosome 11"/>
</dbReference>
<reference evidence="4" key="2">
    <citation type="submission" date="2018-05" db="EMBL/GenBank/DDBJ databases">
        <title>OpunRS2 (Oryza punctata Reference Sequence Version 2).</title>
        <authorList>
            <person name="Zhang J."/>
            <person name="Kudrna D."/>
            <person name="Lee S."/>
            <person name="Talag J."/>
            <person name="Welchert J."/>
            <person name="Wing R.A."/>
        </authorList>
    </citation>
    <scope>NUCLEOTIDE SEQUENCE [LARGE SCALE GENOMIC DNA]</scope>
</reference>
<protein>
    <submittedName>
        <fullName evidence="4">Uncharacterized protein</fullName>
    </submittedName>
</protein>
<reference evidence="4" key="1">
    <citation type="submission" date="2015-04" db="UniProtKB">
        <authorList>
            <consortium name="EnsemblPlants"/>
        </authorList>
    </citation>
    <scope>IDENTIFICATION</scope>
</reference>
<organism evidence="4">
    <name type="scientific">Oryza punctata</name>
    <name type="common">Red rice</name>
    <dbReference type="NCBI Taxonomy" id="4537"/>
    <lineage>
        <taxon>Eukaryota</taxon>
        <taxon>Viridiplantae</taxon>
        <taxon>Streptophyta</taxon>
        <taxon>Embryophyta</taxon>
        <taxon>Tracheophyta</taxon>
        <taxon>Spermatophyta</taxon>
        <taxon>Magnoliopsida</taxon>
        <taxon>Liliopsida</taxon>
        <taxon>Poales</taxon>
        <taxon>Poaceae</taxon>
        <taxon>BOP clade</taxon>
        <taxon>Oryzoideae</taxon>
        <taxon>Oryzeae</taxon>
        <taxon>Oryzinae</taxon>
        <taxon>Oryza</taxon>
    </lineage>
</organism>
<dbReference type="eggNOG" id="ENOG502RYMX">
    <property type="taxonomic scope" value="Eukaryota"/>
</dbReference>
<keyword evidence="5" id="KW-1185">Reference proteome</keyword>
<dbReference type="Pfam" id="PF23622">
    <property type="entry name" value="LRR_At1g61320_AtMIF1"/>
    <property type="match status" value="1"/>
</dbReference>
<dbReference type="Gene3D" id="3.80.10.10">
    <property type="entry name" value="Ribonuclease Inhibitor"/>
    <property type="match status" value="1"/>
</dbReference>
<sequence length="494" mass="56394">MRNPDRSFAARAASGLPPSPPHPRPPHCLAGAGDPRLSCSPKPSSGEKIDGAKEEEEFAGGGINRRLSGPCNIQNLSKLPLNEAAKTSVLSSKWRCIWLKCPRLCFDGLAMFKCKRGELFLYAQQFIAQVDAVTQKHHGEVVEEFHIRFDFDSIPAHYLDNWVISSLSCKMKNLSLDLRTNYNERYPARYKFPFELLDSRSLSGLQHVQLNFVSIKPPSKFRGFPNLRKLDLQFLDVTSKDLEIMLSNCIILEWLNIHRCHLNDELRVGSPLPRLVYLQVVYCDVTKIQFHAMELATFVYEGDLVPIALKHSLKLENANIKLDSLNDRHAISDLVKAFPNLRNLNFHLSWNDAKTELLPDTPWKFSHLRPAPFIEKLEIDFWINLLLLDESHEDHSIRQQLGRCEYSNLKNMHITGYKGSREQFEFLIHVVENAPALEVLTLEGAGIEYEEVAFLMNSAWIDRITLSAKKSALIAQRYLSEKLSSKTQLCIKTT</sequence>
<dbReference type="SUPFAM" id="SSF52047">
    <property type="entry name" value="RNI-like"/>
    <property type="match status" value="1"/>
</dbReference>
<dbReference type="Pfam" id="PF08387">
    <property type="entry name" value="FBD"/>
    <property type="match status" value="1"/>
</dbReference>
<evidence type="ECO:0000259" key="2">
    <source>
        <dbReference type="Pfam" id="PF08387"/>
    </source>
</evidence>
<dbReference type="InterPro" id="IPR055357">
    <property type="entry name" value="LRR_At1g61320_AtMIF1"/>
</dbReference>
<accession>A0A0E0MGX4</accession>
<dbReference type="PANTHER" id="PTHR34145">
    <property type="entry name" value="OS02G0105600 PROTEIN"/>
    <property type="match status" value="1"/>
</dbReference>
<dbReference type="AlphaFoldDB" id="A0A0E0MGX4"/>
<feature type="region of interest" description="Disordered" evidence="1">
    <location>
        <begin position="1"/>
        <end position="52"/>
    </location>
</feature>
<dbReference type="InterPro" id="IPR006566">
    <property type="entry name" value="FBD"/>
</dbReference>
<dbReference type="OMA" id="RIVHCEL"/>
<evidence type="ECO:0000259" key="3">
    <source>
        <dbReference type="Pfam" id="PF23622"/>
    </source>
</evidence>
<feature type="domain" description="At1g61320/AtMIF1 LRR" evidence="3">
    <location>
        <begin position="135"/>
        <end position="369"/>
    </location>
</feature>
<dbReference type="InterPro" id="IPR053772">
    <property type="entry name" value="At1g61320/At1g61330-like"/>
</dbReference>
<dbReference type="STRING" id="4537.A0A0E0MGX4"/>
<name>A0A0E0MGX4_ORYPU</name>
<evidence type="ECO:0000256" key="1">
    <source>
        <dbReference type="SAM" id="MobiDB-lite"/>
    </source>
</evidence>
<feature type="domain" description="FBD" evidence="2">
    <location>
        <begin position="404"/>
        <end position="442"/>
    </location>
</feature>
<evidence type="ECO:0000313" key="5">
    <source>
        <dbReference type="Proteomes" id="UP000026962"/>
    </source>
</evidence>